<feature type="non-terminal residue" evidence="2">
    <location>
        <position position="428"/>
    </location>
</feature>
<organism evidence="2 3">
    <name type="scientific">Dentiscutata erythropus</name>
    <dbReference type="NCBI Taxonomy" id="1348616"/>
    <lineage>
        <taxon>Eukaryota</taxon>
        <taxon>Fungi</taxon>
        <taxon>Fungi incertae sedis</taxon>
        <taxon>Mucoromycota</taxon>
        <taxon>Glomeromycotina</taxon>
        <taxon>Glomeromycetes</taxon>
        <taxon>Diversisporales</taxon>
        <taxon>Gigasporaceae</taxon>
        <taxon>Dentiscutata</taxon>
    </lineage>
</organism>
<keyword evidence="1" id="KW-0472">Membrane</keyword>
<feature type="transmembrane region" description="Helical" evidence="1">
    <location>
        <begin position="307"/>
        <end position="330"/>
    </location>
</feature>
<feature type="transmembrane region" description="Helical" evidence="1">
    <location>
        <begin position="159"/>
        <end position="176"/>
    </location>
</feature>
<keyword evidence="1" id="KW-0812">Transmembrane</keyword>
<feature type="transmembrane region" description="Helical" evidence="1">
    <location>
        <begin position="196"/>
        <end position="213"/>
    </location>
</feature>
<dbReference type="GO" id="GO:0000271">
    <property type="term" value="P:polysaccharide biosynthetic process"/>
    <property type="evidence" value="ECO:0007669"/>
    <property type="project" value="TreeGrafter"/>
</dbReference>
<dbReference type="PANTHER" id="PTHR23028:SF53">
    <property type="entry name" value="ACYL_TRANSF_3 DOMAIN-CONTAINING PROTEIN"/>
    <property type="match status" value="1"/>
</dbReference>
<dbReference type="InterPro" id="IPR050879">
    <property type="entry name" value="Acyltransferase_3"/>
</dbReference>
<name>A0A9N9IZR5_9GLOM</name>
<dbReference type="GO" id="GO:0016020">
    <property type="term" value="C:membrane"/>
    <property type="evidence" value="ECO:0007669"/>
    <property type="project" value="TreeGrafter"/>
</dbReference>
<keyword evidence="1" id="KW-1133">Transmembrane helix</keyword>
<dbReference type="PANTHER" id="PTHR23028">
    <property type="entry name" value="ACETYLTRANSFERASE"/>
    <property type="match status" value="1"/>
</dbReference>
<feature type="transmembrane region" description="Helical" evidence="1">
    <location>
        <begin position="379"/>
        <end position="399"/>
    </location>
</feature>
<gene>
    <name evidence="2" type="ORF">DERYTH_LOCUS17298</name>
</gene>
<dbReference type="Proteomes" id="UP000789405">
    <property type="component" value="Unassembled WGS sequence"/>
</dbReference>
<sequence>TVYIRMRSQPTSNKNQNNSIFHATFLDGIRGAAALGVVYAHCRFYGQVLAFNTFDIFGYYGVITFFVLSAFLLTFRTLLDWERYHEKREETNATNSVVVNRIDHLESSVDLETNLSNVPLLSSTDSDSNYYLCIPIVVVGYVEFARFGAFLTNYYFKKPIIGAWICRVLANVFIVAKRTELLMARSLDTDFFRSSFTETLCIFLVGSICAIWYREIIRLGLLPLSLEEENSLADKSNDYNISTLTRLGFVKFIISKLPSRHQCARKFFDFGCYFLLLLKFCTLPHVAEKVFGVPRTDDMVLERKLGGLLDGMLIFFGLLSRNGSFVTALSCNLLRFCGKVSFSIYLLHPAALTIVSEYGTSIGYKAADQESDEVEKANVMLDAVMLSFVTTIFLAWLYFKCVERPFMNLTNYIAKRWLSEAKLAIKKN</sequence>
<comment type="caution">
    <text evidence="2">The sequence shown here is derived from an EMBL/GenBank/DDBJ whole genome shotgun (WGS) entry which is preliminary data.</text>
</comment>
<evidence type="ECO:0000313" key="2">
    <source>
        <dbReference type="EMBL" id="CAG8755640.1"/>
    </source>
</evidence>
<dbReference type="OrthoDB" id="2344346at2759"/>
<evidence type="ECO:0000313" key="3">
    <source>
        <dbReference type="Proteomes" id="UP000789405"/>
    </source>
</evidence>
<feature type="transmembrane region" description="Helical" evidence="1">
    <location>
        <begin position="342"/>
        <end position="359"/>
    </location>
</feature>
<proteinExistence type="predicted"/>
<feature type="transmembrane region" description="Helical" evidence="1">
    <location>
        <begin position="267"/>
        <end position="287"/>
    </location>
</feature>
<evidence type="ECO:0000256" key="1">
    <source>
        <dbReference type="SAM" id="Phobius"/>
    </source>
</evidence>
<accession>A0A9N9IZR5</accession>
<keyword evidence="3" id="KW-1185">Reference proteome</keyword>
<reference evidence="2" key="1">
    <citation type="submission" date="2021-06" db="EMBL/GenBank/DDBJ databases">
        <authorList>
            <person name="Kallberg Y."/>
            <person name="Tangrot J."/>
            <person name="Rosling A."/>
        </authorList>
    </citation>
    <scope>NUCLEOTIDE SEQUENCE</scope>
    <source>
        <strain evidence="2">MA453B</strain>
    </source>
</reference>
<dbReference type="EMBL" id="CAJVPY010016155">
    <property type="protein sequence ID" value="CAG8755640.1"/>
    <property type="molecule type" value="Genomic_DNA"/>
</dbReference>
<feature type="transmembrane region" description="Helical" evidence="1">
    <location>
        <begin position="20"/>
        <end position="42"/>
    </location>
</feature>
<feature type="transmembrane region" description="Helical" evidence="1">
    <location>
        <begin position="54"/>
        <end position="75"/>
    </location>
</feature>
<protein>
    <submittedName>
        <fullName evidence="2">6568_t:CDS:1</fullName>
    </submittedName>
</protein>
<dbReference type="AlphaFoldDB" id="A0A9N9IZR5"/>